<organism evidence="3 4">
    <name type="scientific">Schizophyllum amplum</name>
    <dbReference type="NCBI Taxonomy" id="97359"/>
    <lineage>
        <taxon>Eukaryota</taxon>
        <taxon>Fungi</taxon>
        <taxon>Dikarya</taxon>
        <taxon>Basidiomycota</taxon>
        <taxon>Agaricomycotina</taxon>
        <taxon>Agaricomycetes</taxon>
        <taxon>Agaricomycetidae</taxon>
        <taxon>Agaricales</taxon>
        <taxon>Schizophyllaceae</taxon>
        <taxon>Schizophyllum</taxon>
    </lineage>
</organism>
<dbReference type="AlphaFoldDB" id="A0A550CRA2"/>
<dbReference type="PANTHER" id="PTHR38926">
    <property type="entry name" value="F-BOX DOMAIN CONTAINING PROTEIN, EXPRESSED"/>
    <property type="match status" value="1"/>
</dbReference>
<feature type="region of interest" description="Disordered" evidence="1">
    <location>
        <begin position="550"/>
        <end position="585"/>
    </location>
</feature>
<evidence type="ECO:0000259" key="2">
    <source>
        <dbReference type="PROSITE" id="PS50181"/>
    </source>
</evidence>
<dbReference type="Proteomes" id="UP000320762">
    <property type="component" value="Unassembled WGS sequence"/>
</dbReference>
<dbReference type="EMBL" id="VDMD01000002">
    <property type="protein sequence ID" value="TRM67326.1"/>
    <property type="molecule type" value="Genomic_DNA"/>
</dbReference>
<proteinExistence type="predicted"/>
<name>A0A550CRA2_9AGAR</name>
<evidence type="ECO:0000313" key="3">
    <source>
        <dbReference type="EMBL" id="TRM67326.1"/>
    </source>
</evidence>
<keyword evidence="4" id="KW-1185">Reference proteome</keyword>
<reference evidence="3 4" key="1">
    <citation type="journal article" date="2019" name="New Phytol.">
        <title>Comparative genomics reveals unique wood-decay strategies and fruiting body development in the Schizophyllaceae.</title>
        <authorList>
            <person name="Almasi E."/>
            <person name="Sahu N."/>
            <person name="Krizsan K."/>
            <person name="Balint B."/>
            <person name="Kovacs G.M."/>
            <person name="Kiss B."/>
            <person name="Cseklye J."/>
            <person name="Drula E."/>
            <person name="Henrissat B."/>
            <person name="Nagy I."/>
            <person name="Chovatia M."/>
            <person name="Adam C."/>
            <person name="LaButti K."/>
            <person name="Lipzen A."/>
            <person name="Riley R."/>
            <person name="Grigoriev I.V."/>
            <person name="Nagy L.G."/>
        </authorList>
    </citation>
    <scope>NUCLEOTIDE SEQUENCE [LARGE SCALE GENOMIC DNA]</scope>
    <source>
        <strain evidence="3 4">NL-1724</strain>
    </source>
</reference>
<sequence>MGNLAQAHLDALISIRNSILEEGYQFDEAETNDLKREIRLALRALKFAENARVPINKLPTEILERIFKLVQPHYGDFVPRWPNRSSSEWTSVTRVCKRWRNVAIAYSALWSTIDLCHNYSAAEGRAFLAHSGDAPLAVFFSSKSLQGSLQDVSVLKDILTLHIARLEQLHLAFDSAHDIYRICALMQYPAPMLQSLSIICLRTENYGTEAPVIFAGECSTVRKLAVYHFPIWQANTFANLTHLAVYGPIVLGNELFAVLHGSPNLEKLALNSIAIRHGLRPDDLSICSTRLRALQWSQYDFESGIPRLDIPEACQISVSEFLPRYESERGLFSTLSTNSPRPLHQPIHTIQLRIMSSQTVRLAINCGTALLESGASATLPRYSFHLTPNAHLIVIRSCSNGGRTYIRDEWARFLSPLTPVRSLTFIHDSKDRCPVELSLFDMLSSTSMGASSEAVILPELQELRVYGAQYAIWPCLWSLVAHRARIGVPLRRVYVYEDPVPEKRYGIPRRYSPGSLRIITLDASGTPVQVTTEKSDVVAADIVAQMVRDAEPWSVPADGTKWADDAREETDEEEGEEDDDDDDDY</sequence>
<dbReference type="Pfam" id="PF12937">
    <property type="entry name" value="F-box-like"/>
    <property type="match status" value="1"/>
</dbReference>
<feature type="domain" description="F-box" evidence="2">
    <location>
        <begin position="52"/>
        <end position="113"/>
    </location>
</feature>
<dbReference type="InterPro" id="IPR001810">
    <property type="entry name" value="F-box_dom"/>
</dbReference>
<evidence type="ECO:0000256" key="1">
    <source>
        <dbReference type="SAM" id="MobiDB-lite"/>
    </source>
</evidence>
<dbReference type="Gene3D" id="1.20.1280.50">
    <property type="match status" value="1"/>
</dbReference>
<dbReference type="PANTHER" id="PTHR38926:SF5">
    <property type="entry name" value="F-BOX AND LEUCINE-RICH REPEAT PROTEIN 6"/>
    <property type="match status" value="1"/>
</dbReference>
<dbReference type="OrthoDB" id="3172239at2759"/>
<dbReference type="PROSITE" id="PS50181">
    <property type="entry name" value="FBOX"/>
    <property type="match status" value="1"/>
</dbReference>
<comment type="caution">
    <text evidence="3">The sequence shown here is derived from an EMBL/GenBank/DDBJ whole genome shotgun (WGS) entry which is preliminary data.</text>
</comment>
<gene>
    <name evidence="3" type="ORF">BD626DRAFT_625811</name>
</gene>
<feature type="compositionally biased region" description="Acidic residues" evidence="1">
    <location>
        <begin position="566"/>
        <end position="585"/>
    </location>
</feature>
<protein>
    <recommendedName>
        <fullName evidence="2">F-box domain-containing protein</fullName>
    </recommendedName>
</protein>
<evidence type="ECO:0000313" key="4">
    <source>
        <dbReference type="Proteomes" id="UP000320762"/>
    </source>
</evidence>
<accession>A0A550CRA2</accession>